<dbReference type="OMA" id="TCFRSMY"/>
<sequence>MERAADAPTLTTTTFALCELASLEWHVYSVDKDKDTSSGKKKKHGKKLPSNSGVKQGEEAALAVFSQRLQQRNALCVLQDDDANKEEDTASLSQLWVFIANNMQSSVPVEPPSGVLETLSGSWLESANEALDSIVQQQFFAALASVLSRKLLAQEEFNLSTDGFYEPNDAKFIFRCPSLTRLNHVEVYLEEEFPTPAFQLHFQLFRPSNLLAVAVDVVKRERGLSEKLQHGQELGDPRCSWERLVGLPSLTDHSMVDVWHLKDGLVPRIIAETKYTDVAPWFRAVSKRRHKRRMDDGDSGNEDEVKKDENDEDADDDEEDNNQEAEVETDELLRRPVAGGAGAKTKRKRDSADSTENDESFVPASPDTHVNTPSATGPVIRMTLPHDDELQLRVDSDVRRFKRRRGGYKVKAAKDAAFSLTFGPVKANGTGPKALTSNGVKGATMDPAQLFSMAKASLSSNYVPTFTRPKNDVKPLSVAVSLVESLSHNEQQEALDGRPVKTHPLLQALQDYVDDEAKKKIEESLTSHVSAKVRFVPNAEAFIPSSLRSNVGRLSINRATAEQLQLRLCSERFKYWQSDYTKLQYPKNSRQKRKEQQRRLLLDFDEAAFEEYGRQESLKLWSDPDRFKLRDGEIALGLQVAVSDAMVTWRQEPNGITTWSAHSSLQAEVAAASASEKSEMVDRVQPYLQSLTSLLKKENKNEIEVRKSGRDRRWMSFEQYTQAPTKSSDATTKRIECVRVEQEPKLCVSTLESSYHVEPAIISEYLLRDFHPVAAPKPVDYVIVCPQSPSQWLASLALSYFTCFRSMYAQCHMGDLAPVDLGQVQGNHYASVDSSNGLLLVDCAKSMADPFANFRAAGKLLNPVLSSGAIKKTQAFSRSAVANVVYLVVPLRRSDVKHKMWALGAFSNGLFGTDCMADVSSWKDSVTIEIVYLDDLYEVEVNPSPFMLMPNCFGLFDRVCENVNLKPADAASSGAGRSRFLSERLYHLADWRSDALTTGQDGETEPPYVYGGYLLSDDGKWIACSCTDAVGSVLETYMIPVAATEDGAGLESAFIEMMLKMLQFFALFGEKSVLVITRLAGMAGASVLGEKEQNAWEQLRSQRFEELIPPAYTPLLSCVLLVQLNAASYEEVQLRETPSSTALYVSDNLGYAVVSPQESVAARESSRAVYFTGSAAWKSTTLLHGQHTLTQKREARVFKVSLVLALLEEDTDSKDGEVTESAPPSTMTAILRDFHAQSYLTMHPITMERQSPLPHHLAAVSKMGRELQVLETQLTTDPLQMR</sequence>
<evidence type="ECO:0000256" key="6">
    <source>
        <dbReference type="ARBA" id="ARBA00023163"/>
    </source>
</evidence>
<keyword evidence="6" id="KW-0804">Transcription</keyword>
<keyword evidence="4" id="KW-0678">Repressor</keyword>
<organism evidence="10 11">
    <name type="scientific">Phytophthora sojae (strain P6497)</name>
    <name type="common">Soybean stem and root rot agent</name>
    <name type="synonym">Phytophthora megasperma f. sp. glycines</name>
    <dbReference type="NCBI Taxonomy" id="1094619"/>
    <lineage>
        <taxon>Eukaryota</taxon>
        <taxon>Sar</taxon>
        <taxon>Stramenopiles</taxon>
        <taxon>Oomycota</taxon>
        <taxon>Peronosporomycetes</taxon>
        <taxon>Peronosporales</taxon>
        <taxon>Peronosporaceae</taxon>
        <taxon>Phytophthora</taxon>
    </lineage>
</organism>
<accession>G5AA57</accession>
<proteinExistence type="inferred from homology"/>
<dbReference type="PANTHER" id="PTHR48249">
    <property type="entry name" value="MEDIATOR OF RNA POLYMERASE II TRANSCRIPTION SUBUNIT 13"/>
    <property type="match status" value="1"/>
</dbReference>
<dbReference type="Proteomes" id="UP000002640">
    <property type="component" value="Unassembled WGS sequence"/>
</dbReference>
<dbReference type="STRING" id="1094619.G5AA57"/>
<evidence type="ECO:0000256" key="4">
    <source>
        <dbReference type="ARBA" id="ARBA00022491"/>
    </source>
</evidence>
<evidence type="ECO:0000256" key="2">
    <source>
        <dbReference type="ARBA" id="ARBA00009354"/>
    </source>
</evidence>
<feature type="domain" description="MID" evidence="9">
    <location>
        <begin position="777"/>
        <end position="938"/>
    </location>
</feature>
<reference evidence="10 11" key="1">
    <citation type="journal article" date="2006" name="Science">
        <title>Phytophthora genome sequences uncover evolutionary origins and mechanisms of pathogenesis.</title>
        <authorList>
            <person name="Tyler B.M."/>
            <person name="Tripathy S."/>
            <person name="Zhang X."/>
            <person name="Dehal P."/>
            <person name="Jiang R.H."/>
            <person name="Aerts A."/>
            <person name="Arredondo F.D."/>
            <person name="Baxter L."/>
            <person name="Bensasson D."/>
            <person name="Beynon J.L."/>
            <person name="Chapman J."/>
            <person name="Damasceno C.M."/>
            <person name="Dorrance A.E."/>
            <person name="Dou D."/>
            <person name="Dickerman A.W."/>
            <person name="Dubchak I.L."/>
            <person name="Garbelotto M."/>
            <person name="Gijzen M."/>
            <person name="Gordon S.G."/>
            <person name="Govers F."/>
            <person name="Grunwald N.J."/>
            <person name="Huang W."/>
            <person name="Ivors K.L."/>
            <person name="Jones R.W."/>
            <person name="Kamoun S."/>
            <person name="Krampis K."/>
            <person name="Lamour K.H."/>
            <person name="Lee M.K."/>
            <person name="McDonald W.H."/>
            <person name="Medina M."/>
            <person name="Meijer H.J."/>
            <person name="Nordberg E.K."/>
            <person name="Maclean D.J."/>
            <person name="Ospina-Giraldo M.D."/>
            <person name="Morris P.F."/>
            <person name="Phuntumart V."/>
            <person name="Putnam N.H."/>
            <person name="Rash S."/>
            <person name="Rose J.K."/>
            <person name="Sakihama Y."/>
            <person name="Salamov A.A."/>
            <person name="Savidor A."/>
            <person name="Scheuring C.F."/>
            <person name="Smith B.M."/>
            <person name="Sobral B.W."/>
            <person name="Terry A."/>
            <person name="Torto-Alalibo T.A."/>
            <person name="Win J."/>
            <person name="Xu Z."/>
            <person name="Zhang H."/>
            <person name="Grigoriev I.V."/>
            <person name="Rokhsar D.S."/>
            <person name="Boore J.L."/>
        </authorList>
    </citation>
    <scope>NUCLEOTIDE SEQUENCE [LARGE SCALE GENOMIC DNA]</scope>
    <source>
        <strain evidence="10 11">P6497</strain>
    </source>
</reference>
<feature type="compositionally biased region" description="Acidic residues" evidence="8">
    <location>
        <begin position="310"/>
        <end position="330"/>
    </location>
</feature>
<evidence type="ECO:0000256" key="1">
    <source>
        <dbReference type="ARBA" id="ARBA00004123"/>
    </source>
</evidence>
<dbReference type="InParanoid" id="G5AA57"/>
<protein>
    <recommendedName>
        <fullName evidence="3">Mediator of RNA polymerase II transcription subunit 13</fullName>
    </recommendedName>
</protein>
<dbReference type="GO" id="GO:0016592">
    <property type="term" value="C:mediator complex"/>
    <property type="evidence" value="ECO:0007669"/>
    <property type="project" value="TreeGrafter"/>
</dbReference>
<comment type="similarity">
    <text evidence="2">Belongs to the Mediator complex subunit 13 family.</text>
</comment>
<evidence type="ECO:0000313" key="10">
    <source>
        <dbReference type="EMBL" id="EGZ07486.1"/>
    </source>
</evidence>
<name>G5AA57_PHYSP</name>
<dbReference type="GO" id="GO:0045944">
    <property type="term" value="P:positive regulation of transcription by RNA polymerase II"/>
    <property type="evidence" value="ECO:0007669"/>
    <property type="project" value="TreeGrafter"/>
</dbReference>
<dbReference type="EMBL" id="JH159162">
    <property type="protein sequence ID" value="EGZ07486.1"/>
    <property type="molecule type" value="Genomic_DNA"/>
</dbReference>
<dbReference type="KEGG" id="psoj:PHYSODRAFT_261004"/>
<feature type="region of interest" description="Disordered" evidence="8">
    <location>
        <begin position="33"/>
        <end position="55"/>
    </location>
</feature>
<dbReference type="RefSeq" id="XP_009537052.1">
    <property type="nucleotide sequence ID" value="XM_009538757.1"/>
</dbReference>
<dbReference type="Pfam" id="PF18296">
    <property type="entry name" value="MID_MedPIWI"/>
    <property type="match status" value="1"/>
</dbReference>
<evidence type="ECO:0000256" key="8">
    <source>
        <dbReference type="SAM" id="MobiDB-lite"/>
    </source>
</evidence>
<comment type="subcellular location">
    <subcellularLocation>
        <location evidence="1">Nucleus</location>
    </subcellularLocation>
</comment>
<dbReference type="GO" id="GO:0003713">
    <property type="term" value="F:transcription coactivator activity"/>
    <property type="evidence" value="ECO:0007669"/>
    <property type="project" value="TreeGrafter"/>
</dbReference>
<keyword evidence="11" id="KW-1185">Reference proteome</keyword>
<evidence type="ECO:0000256" key="7">
    <source>
        <dbReference type="ARBA" id="ARBA00023242"/>
    </source>
</evidence>
<dbReference type="InterPro" id="IPR041285">
    <property type="entry name" value="MID_MedPIWI"/>
</dbReference>
<evidence type="ECO:0000259" key="9">
    <source>
        <dbReference type="Pfam" id="PF18296"/>
    </source>
</evidence>
<feature type="region of interest" description="Disordered" evidence="8">
    <location>
        <begin position="287"/>
        <end position="378"/>
    </location>
</feature>
<evidence type="ECO:0000256" key="5">
    <source>
        <dbReference type="ARBA" id="ARBA00023015"/>
    </source>
</evidence>
<keyword evidence="7" id="KW-0539">Nucleus</keyword>
<dbReference type="GeneID" id="20639241"/>
<gene>
    <name evidence="10" type="ORF">PHYSODRAFT_261004</name>
</gene>
<evidence type="ECO:0000256" key="3">
    <source>
        <dbReference type="ARBA" id="ARBA00019618"/>
    </source>
</evidence>
<dbReference type="InterPro" id="IPR051139">
    <property type="entry name" value="Mediator_complx_sub13"/>
</dbReference>
<dbReference type="PANTHER" id="PTHR48249:SF3">
    <property type="entry name" value="MEDIATOR OF RNA POLYMERASE II TRANSCRIPTION SUBUNIT 13"/>
    <property type="match status" value="1"/>
</dbReference>
<keyword evidence="5" id="KW-0805">Transcription regulation</keyword>
<evidence type="ECO:0000313" key="11">
    <source>
        <dbReference type="Proteomes" id="UP000002640"/>
    </source>
</evidence>